<proteinExistence type="predicted"/>
<feature type="signal peptide" evidence="1">
    <location>
        <begin position="1"/>
        <end position="23"/>
    </location>
</feature>
<name>A0A3N2AQ64_9MICO</name>
<dbReference type="Proteomes" id="UP000275456">
    <property type="component" value="Unassembled WGS sequence"/>
</dbReference>
<dbReference type="AlphaFoldDB" id="A0A3N2AQ64"/>
<evidence type="ECO:0000313" key="2">
    <source>
        <dbReference type="EMBL" id="ROR65193.1"/>
    </source>
</evidence>
<dbReference type="EMBL" id="RKHJ01000001">
    <property type="protein sequence ID" value="ROR65193.1"/>
    <property type="molecule type" value="Genomic_DNA"/>
</dbReference>
<sequence length="233" mass="23465">MHAPKRMAAVAAAAVVLAGLAGCAPTGPATAPAGDPTPAPVATAAASAAPASGVLTATSPLPVDAYVAQFSASDGSLPDVDAVNEEYRAAAAAFPLALPDGYAWPTETWLREGQSGAWQQGNGVAQAYFFWQAATANAAFADHIRGNDQAAAEHLDALEAGRSGPVAAMFVQDPGGSYVSQAIAPAREGGWTPLYAQDVQPFREAPAYAAVAARAGDLVDLGTEGFATEVGEQ</sequence>
<evidence type="ECO:0008006" key="4">
    <source>
        <dbReference type="Google" id="ProtNLM"/>
    </source>
</evidence>
<feature type="chain" id="PRO_5038750066" description="Lipoprotein" evidence="1">
    <location>
        <begin position="24"/>
        <end position="233"/>
    </location>
</feature>
<evidence type="ECO:0000256" key="1">
    <source>
        <dbReference type="SAM" id="SignalP"/>
    </source>
</evidence>
<reference evidence="2 3" key="1">
    <citation type="submission" date="2018-11" db="EMBL/GenBank/DDBJ databases">
        <title>Sequencing the genomes of 1000 actinobacteria strains.</title>
        <authorList>
            <person name="Klenk H.-P."/>
        </authorList>
    </citation>
    <scope>NUCLEOTIDE SEQUENCE [LARGE SCALE GENOMIC DNA]</scope>
    <source>
        <strain evidence="2 3">DSM 9580</strain>
    </source>
</reference>
<organism evidence="2 3">
    <name type="scientific">Agrococcus jenensis</name>
    <dbReference type="NCBI Taxonomy" id="46353"/>
    <lineage>
        <taxon>Bacteria</taxon>
        <taxon>Bacillati</taxon>
        <taxon>Actinomycetota</taxon>
        <taxon>Actinomycetes</taxon>
        <taxon>Micrococcales</taxon>
        <taxon>Microbacteriaceae</taxon>
        <taxon>Agrococcus</taxon>
    </lineage>
</organism>
<dbReference type="RefSeq" id="WP_148058674.1">
    <property type="nucleotide sequence ID" value="NZ_RKHJ01000001.1"/>
</dbReference>
<comment type="caution">
    <text evidence="2">The sequence shown here is derived from an EMBL/GenBank/DDBJ whole genome shotgun (WGS) entry which is preliminary data.</text>
</comment>
<gene>
    <name evidence="2" type="ORF">EDD26_0555</name>
</gene>
<accession>A0A3N2AQ64</accession>
<keyword evidence="1" id="KW-0732">Signal</keyword>
<protein>
    <recommendedName>
        <fullName evidence="4">Lipoprotein</fullName>
    </recommendedName>
</protein>
<keyword evidence="3" id="KW-1185">Reference proteome</keyword>
<dbReference type="PROSITE" id="PS51257">
    <property type="entry name" value="PROKAR_LIPOPROTEIN"/>
    <property type="match status" value="1"/>
</dbReference>
<evidence type="ECO:0000313" key="3">
    <source>
        <dbReference type="Proteomes" id="UP000275456"/>
    </source>
</evidence>